<name>A0AAW1NR22_9CHLO</name>
<dbReference type="AlphaFoldDB" id="A0AAW1NR22"/>
<reference evidence="1 2" key="1">
    <citation type="journal article" date="2024" name="Nat. Commun.">
        <title>Phylogenomics reveals the evolutionary origins of lichenization in chlorophyte algae.</title>
        <authorList>
            <person name="Puginier C."/>
            <person name="Libourel C."/>
            <person name="Otte J."/>
            <person name="Skaloud P."/>
            <person name="Haon M."/>
            <person name="Grisel S."/>
            <person name="Petersen M."/>
            <person name="Berrin J.G."/>
            <person name="Delaux P.M."/>
            <person name="Dal Grande F."/>
            <person name="Keller J."/>
        </authorList>
    </citation>
    <scope>NUCLEOTIDE SEQUENCE [LARGE SCALE GENOMIC DNA]</scope>
    <source>
        <strain evidence="1 2">SAG 2036</strain>
    </source>
</reference>
<evidence type="ECO:0000313" key="1">
    <source>
        <dbReference type="EMBL" id="KAK9789059.1"/>
    </source>
</evidence>
<proteinExistence type="predicted"/>
<comment type="caution">
    <text evidence="1">The sequence shown here is derived from an EMBL/GenBank/DDBJ whole genome shotgun (WGS) entry which is preliminary data.</text>
</comment>
<gene>
    <name evidence="1" type="ORF">WJX73_010711</name>
</gene>
<protein>
    <submittedName>
        <fullName evidence="1">Uncharacterized protein</fullName>
    </submittedName>
</protein>
<evidence type="ECO:0000313" key="2">
    <source>
        <dbReference type="Proteomes" id="UP001465755"/>
    </source>
</evidence>
<dbReference type="Proteomes" id="UP001465755">
    <property type="component" value="Unassembled WGS sequence"/>
</dbReference>
<sequence>MCSAAGLRSSVLLTAHHRSPAEVESAAVVGAALPVSCADGLQMSEVGRVWCPREIYSWLRAVTGLHHGRPQD</sequence>
<accession>A0AAW1NR22</accession>
<keyword evidence="2" id="KW-1185">Reference proteome</keyword>
<organism evidence="1 2">
    <name type="scientific">Symbiochloris irregularis</name>
    <dbReference type="NCBI Taxonomy" id="706552"/>
    <lineage>
        <taxon>Eukaryota</taxon>
        <taxon>Viridiplantae</taxon>
        <taxon>Chlorophyta</taxon>
        <taxon>core chlorophytes</taxon>
        <taxon>Trebouxiophyceae</taxon>
        <taxon>Trebouxiales</taxon>
        <taxon>Trebouxiaceae</taxon>
        <taxon>Symbiochloris</taxon>
    </lineage>
</organism>
<dbReference type="EMBL" id="JALJOQ010000214">
    <property type="protein sequence ID" value="KAK9789059.1"/>
    <property type="molecule type" value="Genomic_DNA"/>
</dbReference>